<comment type="caution">
    <text evidence="1">The sequence shown here is derived from an EMBL/GenBank/DDBJ whole genome shotgun (WGS) entry which is preliminary data.</text>
</comment>
<reference evidence="1" key="2">
    <citation type="submission" date="2020-11" db="EMBL/GenBank/DDBJ databases">
        <authorList>
            <person name="McCartney M.A."/>
            <person name="Auch B."/>
            <person name="Kono T."/>
            <person name="Mallez S."/>
            <person name="Becker A."/>
            <person name="Gohl D.M."/>
            <person name="Silverstein K.A.T."/>
            <person name="Koren S."/>
            <person name="Bechman K.B."/>
            <person name="Herman A."/>
            <person name="Abrahante J.E."/>
            <person name="Garbe J."/>
        </authorList>
    </citation>
    <scope>NUCLEOTIDE SEQUENCE</scope>
    <source>
        <strain evidence="1">Duluth1</strain>
        <tissue evidence="1">Whole animal</tissue>
    </source>
</reference>
<organism evidence="1 2">
    <name type="scientific">Dreissena polymorpha</name>
    <name type="common">Zebra mussel</name>
    <name type="synonym">Mytilus polymorpha</name>
    <dbReference type="NCBI Taxonomy" id="45954"/>
    <lineage>
        <taxon>Eukaryota</taxon>
        <taxon>Metazoa</taxon>
        <taxon>Spiralia</taxon>
        <taxon>Lophotrochozoa</taxon>
        <taxon>Mollusca</taxon>
        <taxon>Bivalvia</taxon>
        <taxon>Autobranchia</taxon>
        <taxon>Heteroconchia</taxon>
        <taxon>Euheterodonta</taxon>
        <taxon>Imparidentia</taxon>
        <taxon>Neoheterodontei</taxon>
        <taxon>Myida</taxon>
        <taxon>Dreissenoidea</taxon>
        <taxon>Dreissenidae</taxon>
        <taxon>Dreissena</taxon>
    </lineage>
</organism>
<protein>
    <submittedName>
        <fullName evidence="1">Uncharacterized protein</fullName>
    </submittedName>
</protein>
<accession>A0A9D4JJF5</accession>
<reference evidence="1" key="1">
    <citation type="journal article" date="2019" name="bioRxiv">
        <title>The Genome of the Zebra Mussel, Dreissena polymorpha: A Resource for Invasive Species Research.</title>
        <authorList>
            <person name="McCartney M.A."/>
            <person name="Auch B."/>
            <person name="Kono T."/>
            <person name="Mallez S."/>
            <person name="Zhang Y."/>
            <person name="Obille A."/>
            <person name="Becker A."/>
            <person name="Abrahante J.E."/>
            <person name="Garbe J."/>
            <person name="Badalamenti J.P."/>
            <person name="Herman A."/>
            <person name="Mangelson H."/>
            <person name="Liachko I."/>
            <person name="Sullivan S."/>
            <person name="Sone E.D."/>
            <person name="Koren S."/>
            <person name="Silverstein K.A.T."/>
            <person name="Beckman K.B."/>
            <person name="Gohl D.M."/>
        </authorList>
    </citation>
    <scope>NUCLEOTIDE SEQUENCE</scope>
    <source>
        <strain evidence="1">Duluth1</strain>
        <tissue evidence="1">Whole animal</tissue>
    </source>
</reference>
<name>A0A9D4JJF5_DREPO</name>
<dbReference type="Proteomes" id="UP000828390">
    <property type="component" value="Unassembled WGS sequence"/>
</dbReference>
<evidence type="ECO:0000313" key="2">
    <source>
        <dbReference type="Proteomes" id="UP000828390"/>
    </source>
</evidence>
<sequence>MYSAFNVFINGTEEVSKIAEGGREPTNRDLMIALKDNMRGISDRLETMERKLGDGL</sequence>
<proteinExistence type="predicted"/>
<gene>
    <name evidence="1" type="ORF">DPMN_140929</name>
</gene>
<keyword evidence="2" id="KW-1185">Reference proteome</keyword>
<dbReference type="EMBL" id="JAIWYP010000006">
    <property type="protein sequence ID" value="KAH3812494.1"/>
    <property type="molecule type" value="Genomic_DNA"/>
</dbReference>
<dbReference type="AlphaFoldDB" id="A0A9D4JJF5"/>
<evidence type="ECO:0000313" key="1">
    <source>
        <dbReference type="EMBL" id="KAH3812494.1"/>
    </source>
</evidence>